<gene>
    <name evidence="1" type="ORF">FC43_GL000916</name>
</gene>
<reference evidence="1 2" key="1">
    <citation type="journal article" date="2015" name="Genome Announc.">
        <title>Expanding the biotechnology potential of lactobacilli through comparative genomics of 213 strains and associated genera.</title>
        <authorList>
            <person name="Sun Z."/>
            <person name="Harris H.M."/>
            <person name="McCann A."/>
            <person name="Guo C."/>
            <person name="Argimon S."/>
            <person name="Zhang W."/>
            <person name="Yang X."/>
            <person name="Jeffery I.B."/>
            <person name="Cooney J.C."/>
            <person name="Kagawa T.F."/>
            <person name="Liu W."/>
            <person name="Song Y."/>
            <person name="Salvetti E."/>
            <person name="Wrobel A."/>
            <person name="Rasinkangas P."/>
            <person name="Parkhill J."/>
            <person name="Rea M.C."/>
            <person name="O'Sullivan O."/>
            <person name="Ritari J."/>
            <person name="Douillard F.P."/>
            <person name="Paul Ross R."/>
            <person name="Yang R."/>
            <person name="Briner A.E."/>
            <person name="Felis G.E."/>
            <person name="de Vos W.M."/>
            <person name="Barrangou R."/>
            <person name="Klaenhammer T.R."/>
            <person name="Caufield P.W."/>
            <person name="Cui Y."/>
            <person name="Zhang H."/>
            <person name="O'Toole P.W."/>
        </authorList>
    </citation>
    <scope>NUCLEOTIDE SEQUENCE [LARGE SCALE GENOMIC DNA]</scope>
    <source>
        <strain evidence="1 2">DSM 15946</strain>
    </source>
</reference>
<dbReference type="EMBL" id="AZFK01000087">
    <property type="protein sequence ID" value="KRL87813.1"/>
    <property type="molecule type" value="Genomic_DNA"/>
</dbReference>
<dbReference type="PATRIC" id="fig|1423760.3.peg.942"/>
<name>A0A0R1UA40_9LACO</name>
<dbReference type="AlphaFoldDB" id="A0A0R1UA40"/>
<protein>
    <submittedName>
        <fullName evidence="1">Uncharacterized protein</fullName>
    </submittedName>
</protein>
<evidence type="ECO:0000313" key="1">
    <source>
        <dbReference type="EMBL" id="KRL87813.1"/>
    </source>
</evidence>
<comment type="caution">
    <text evidence="1">The sequence shown here is derived from an EMBL/GenBank/DDBJ whole genome shotgun (WGS) entry which is preliminary data.</text>
</comment>
<dbReference type="RefSeq" id="WP_056955576.1">
    <property type="nucleotide sequence ID" value="NZ_AZFK01000087.1"/>
</dbReference>
<dbReference type="Proteomes" id="UP000050816">
    <property type="component" value="Unassembled WGS sequence"/>
</dbReference>
<proteinExistence type="predicted"/>
<sequence>MTKINDDIKRLYYRLDYDDIVQAFEATQKLKTGFGDFLDRCADAAFDDDGYQGLQLADFEDEEIEALWAYYKSRKHAEE</sequence>
<evidence type="ECO:0000313" key="2">
    <source>
        <dbReference type="Proteomes" id="UP000050816"/>
    </source>
</evidence>
<organism evidence="1 2">
    <name type="scientific">Limosilactobacillus ingluviei DSM 15946</name>
    <dbReference type="NCBI Taxonomy" id="1423760"/>
    <lineage>
        <taxon>Bacteria</taxon>
        <taxon>Bacillati</taxon>
        <taxon>Bacillota</taxon>
        <taxon>Bacilli</taxon>
        <taxon>Lactobacillales</taxon>
        <taxon>Lactobacillaceae</taxon>
        <taxon>Limosilactobacillus</taxon>
    </lineage>
</organism>
<accession>A0A0R1UA40</accession>